<evidence type="ECO:0000259" key="6">
    <source>
        <dbReference type="Pfam" id="PF00496"/>
    </source>
</evidence>
<sequence>MPTSLKPHTLSRLSTTLAPWLVSAALMFSPLSQAAAMPQQLTLNNGAEVSSLDPHKLAAEPDFNIGKDLFDGLVSQDADGKIIPALAISWQSFDDNTRYVFKLRPDAKWSNGDPITAADFVYSFQRLLDPATASPYSWFAAIPRIKNSQAILEGKLPATELGVRAPDPLTLEVTLEAPVPFFVKLLSHPVMFPVHPASIAAHGDGWTAPGKLVSNGPFMLSSWDVNEKIVLVKNPNYWNAAEVKLEQLTFLPIGDAAVALKRYLAGELDVLMSIPSEQLKKMQAERPQELIEIAPSLHSSYYELNTQLPPTDDVRVRKALAYAINRDALTQYVTANGELASYSLLPPQIDGFAGGQPAYAALTQAERESLAKQLISEAGYSADKPLKFSMVIPSFKGDQKVALALVNMWQQVLGAEVEVTKLEPKVFYATKSGYHVYRGGWVADYNEPSTFLDVFGATGSNKSGYANPSYQSLLDQAKTAQDPSQLYQQAEAMLTEDFPLIPLYRAGYQLGLKKPEVRGYSLSNPEQNYYRRDVYLAN</sequence>
<dbReference type="PANTHER" id="PTHR30290">
    <property type="entry name" value="PERIPLASMIC BINDING COMPONENT OF ABC TRANSPORTER"/>
    <property type="match status" value="1"/>
</dbReference>
<name>A0ABV5ZBR1_9GAMM</name>
<keyword evidence="8" id="KW-1185">Reference proteome</keyword>
<dbReference type="Pfam" id="PF00496">
    <property type="entry name" value="SBP_bac_5"/>
    <property type="match status" value="1"/>
</dbReference>
<dbReference type="CDD" id="cd08504">
    <property type="entry name" value="PBP2_OppA"/>
    <property type="match status" value="1"/>
</dbReference>
<feature type="domain" description="Solute-binding protein family 5" evidence="6">
    <location>
        <begin position="81"/>
        <end position="461"/>
    </location>
</feature>
<dbReference type="InterPro" id="IPR030678">
    <property type="entry name" value="Peptide/Ni-bd"/>
</dbReference>
<comment type="similarity">
    <text evidence="2">Belongs to the bacterial solute-binding protein 5 family.</text>
</comment>
<evidence type="ECO:0000256" key="1">
    <source>
        <dbReference type="ARBA" id="ARBA00004196"/>
    </source>
</evidence>
<protein>
    <submittedName>
        <fullName evidence="7">Peptide ABC transporter substrate-binding protein</fullName>
    </submittedName>
</protein>
<evidence type="ECO:0000256" key="2">
    <source>
        <dbReference type="ARBA" id="ARBA00005695"/>
    </source>
</evidence>
<organism evidence="7 8">
    <name type="scientific">Balneatrix alpica</name>
    <dbReference type="NCBI Taxonomy" id="75684"/>
    <lineage>
        <taxon>Bacteria</taxon>
        <taxon>Pseudomonadati</taxon>
        <taxon>Pseudomonadota</taxon>
        <taxon>Gammaproteobacteria</taxon>
        <taxon>Oceanospirillales</taxon>
        <taxon>Balneatrichaceae</taxon>
        <taxon>Balneatrix</taxon>
    </lineage>
</organism>
<accession>A0ABV5ZBR1</accession>
<evidence type="ECO:0000313" key="8">
    <source>
        <dbReference type="Proteomes" id="UP001589628"/>
    </source>
</evidence>
<evidence type="ECO:0000256" key="3">
    <source>
        <dbReference type="ARBA" id="ARBA00022448"/>
    </source>
</evidence>
<dbReference type="InterPro" id="IPR000914">
    <property type="entry name" value="SBP_5_dom"/>
</dbReference>
<dbReference type="Gene3D" id="3.10.105.10">
    <property type="entry name" value="Dipeptide-binding Protein, Domain 3"/>
    <property type="match status" value="1"/>
</dbReference>
<dbReference type="PIRSF" id="PIRSF002741">
    <property type="entry name" value="MppA"/>
    <property type="match status" value="1"/>
</dbReference>
<comment type="caution">
    <text evidence="7">The sequence shown here is derived from an EMBL/GenBank/DDBJ whole genome shotgun (WGS) entry which is preliminary data.</text>
</comment>
<dbReference type="Proteomes" id="UP001589628">
    <property type="component" value="Unassembled WGS sequence"/>
</dbReference>
<dbReference type="EMBL" id="JBHLZN010000003">
    <property type="protein sequence ID" value="MFB9886722.1"/>
    <property type="molecule type" value="Genomic_DNA"/>
</dbReference>
<dbReference type="InterPro" id="IPR039424">
    <property type="entry name" value="SBP_5"/>
</dbReference>
<dbReference type="SUPFAM" id="SSF53850">
    <property type="entry name" value="Periplasmic binding protein-like II"/>
    <property type="match status" value="1"/>
</dbReference>
<dbReference type="RefSeq" id="WP_027312425.1">
    <property type="nucleotide sequence ID" value="NZ_JAUESS010000001.1"/>
</dbReference>
<evidence type="ECO:0000256" key="5">
    <source>
        <dbReference type="SAM" id="SignalP"/>
    </source>
</evidence>
<feature type="chain" id="PRO_5047144873" evidence="5">
    <location>
        <begin position="35"/>
        <end position="538"/>
    </location>
</feature>
<gene>
    <name evidence="7" type="ORF">ACFFLH_09890</name>
</gene>
<evidence type="ECO:0000256" key="4">
    <source>
        <dbReference type="ARBA" id="ARBA00022729"/>
    </source>
</evidence>
<keyword evidence="4 5" id="KW-0732">Signal</keyword>
<evidence type="ECO:0000313" key="7">
    <source>
        <dbReference type="EMBL" id="MFB9886722.1"/>
    </source>
</evidence>
<dbReference type="PANTHER" id="PTHR30290:SF10">
    <property type="entry name" value="PERIPLASMIC OLIGOPEPTIDE-BINDING PROTEIN-RELATED"/>
    <property type="match status" value="1"/>
</dbReference>
<reference evidence="7 8" key="1">
    <citation type="submission" date="2024-09" db="EMBL/GenBank/DDBJ databases">
        <authorList>
            <person name="Sun Q."/>
            <person name="Mori K."/>
        </authorList>
    </citation>
    <scope>NUCLEOTIDE SEQUENCE [LARGE SCALE GENOMIC DNA]</scope>
    <source>
        <strain evidence="7 8">ATCC 51285</strain>
    </source>
</reference>
<dbReference type="Gene3D" id="3.40.190.10">
    <property type="entry name" value="Periplasmic binding protein-like II"/>
    <property type="match status" value="1"/>
</dbReference>
<feature type="signal peptide" evidence="5">
    <location>
        <begin position="1"/>
        <end position="34"/>
    </location>
</feature>
<dbReference type="Gene3D" id="3.90.76.10">
    <property type="entry name" value="Dipeptide-binding Protein, Domain 1"/>
    <property type="match status" value="1"/>
</dbReference>
<keyword evidence="3" id="KW-0813">Transport</keyword>
<comment type="subcellular location">
    <subcellularLocation>
        <location evidence="1">Cell envelope</location>
    </subcellularLocation>
</comment>
<proteinExistence type="inferred from homology"/>